<organism evidence="1 2">
    <name type="scientific">Cryptococcus neoformans Tu259-1</name>
    <dbReference type="NCBI Taxonomy" id="1230072"/>
    <lineage>
        <taxon>Eukaryota</taxon>
        <taxon>Fungi</taxon>
        <taxon>Dikarya</taxon>
        <taxon>Basidiomycota</taxon>
        <taxon>Agaricomycotina</taxon>
        <taxon>Tremellomycetes</taxon>
        <taxon>Tremellales</taxon>
        <taxon>Cryptococcaceae</taxon>
        <taxon>Cryptococcus</taxon>
        <taxon>Cryptococcus neoformans species complex</taxon>
    </lineage>
</organism>
<dbReference type="AlphaFoldDB" id="A0A854QBV0"/>
<accession>A0A854QBV0</accession>
<gene>
    <name evidence="1" type="ORF">C361_03484</name>
</gene>
<proteinExistence type="predicted"/>
<evidence type="ECO:0000313" key="2">
    <source>
        <dbReference type="Proteomes" id="UP000199727"/>
    </source>
</evidence>
<protein>
    <submittedName>
        <fullName evidence="1">Uncharacterized protein</fullName>
    </submittedName>
</protein>
<sequence>MLAKCLPRYFQEPTATSASNASQCLSQQSIDPLYLQHYLFPISIAAPQPFQLSNAPKASAVRLALAQESILVDPFGHYFTSSSTSLQSPHVLEFNDIVQSSISNTEKADWVDEGASDDEDYCESSLLKVNERMNLEMERGMCEGIEDS</sequence>
<reference evidence="1 2" key="1">
    <citation type="submission" date="2017-06" db="EMBL/GenBank/DDBJ databases">
        <title>Global population genomics of the pathogenic fungus Cryptococcus neoformans var. grubii.</title>
        <authorList>
            <person name="Cuomo C."/>
            <person name="Litvintseva A."/>
            <person name="Chen Y."/>
            <person name="Young S."/>
            <person name="Zeng Q."/>
            <person name="Chapman S."/>
            <person name="Gujja S."/>
            <person name="Saif S."/>
            <person name="Birren B."/>
        </authorList>
    </citation>
    <scope>NUCLEOTIDE SEQUENCE [LARGE SCALE GENOMIC DNA]</scope>
    <source>
        <strain evidence="1 2">Tu259-1</strain>
    </source>
</reference>
<evidence type="ECO:0000313" key="1">
    <source>
        <dbReference type="EMBL" id="OXG21271.1"/>
    </source>
</evidence>
<name>A0A854QBV0_CRYNE</name>
<dbReference type="Proteomes" id="UP000199727">
    <property type="component" value="Unassembled WGS sequence"/>
</dbReference>
<comment type="caution">
    <text evidence="1">The sequence shown here is derived from an EMBL/GenBank/DDBJ whole genome shotgun (WGS) entry which is preliminary data.</text>
</comment>
<dbReference type="EMBL" id="AMKT01000043">
    <property type="protein sequence ID" value="OXG21271.1"/>
    <property type="molecule type" value="Genomic_DNA"/>
</dbReference>